<dbReference type="EMBL" id="CAJZBQ010000039">
    <property type="protein sequence ID" value="CAG9325993.1"/>
    <property type="molecule type" value="Genomic_DNA"/>
</dbReference>
<proteinExistence type="predicted"/>
<gene>
    <name evidence="1" type="ORF">BSTOLATCC_MIC39773</name>
</gene>
<dbReference type="AlphaFoldDB" id="A0AAU9JJ39"/>
<accession>A0AAU9JJ39</accession>
<comment type="caution">
    <text evidence="1">The sequence shown here is derived from an EMBL/GenBank/DDBJ whole genome shotgun (WGS) entry which is preliminary data.</text>
</comment>
<reference evidence="1" key="1">
    <citation type="submission" date="2021-09" db="EMBL/GenBank/DDBJ databases">
        <authorList>
            <consortium name="AG Swart"/>
            <person name="Singh M."/>
            <person name="Singh A."/>
            <person name="Seah K."/>
            <person name="Emmerich C."/>
        </authorList>
    </citation>
    <scope>NUCLEOTIDE SEQUENCE</scope>
    <source>
        <strain evidence="1">ATCC30299</strain>
    </source>
</reference>
<keyword evidence="2" id="KW-1185">Reference proteome</keyword>
<sequence length="113" mass="12540">MLQSMIASRSIASKNGIFLPFLNCLRAIFKVKGQEAFISFKVSLAKPVLILWSFSIISSIDPGFLKASFISSLWLKYLDFSLSGIEENFSIDSFIDSAVFKSVQNSDNLSDSI</sequence>
<protein>
    <submittedName>
        <fullName evidence="1">Uncharacterized protein</fullName>
    </submittedName>
</protein>
<organism evidence="1 2">
    <name type="scientific">Blepharisma stoltei</name>
    <dbReference type="NCBI Taxonomy" id="1481888"/>
    <lineage>
        <taxon>Eukaryota</taxon>
        <taxon>Sar</taxon>
        <taxon>Alveolata</taxon>
        <taxon>Ciliophora</taxon>
        <taxon>Postciliodesmatophora</taxon>
        <taxon>Heterotrichea</taxon>
        <taxon>Heterotrichida</taxon>
        <taxon>Blepharismidae</taxon>
        <taxon>Blepharisma</taxon>
    </lineage>
</organism>
<name>A0AAU9JJ39_9CILI</name>
<evidence type="ECO:0000313" key="2">
    <source>
        <dbReference type="Proteomes" id="UP001162131"/>
    </source>
</evidence>
<dbReference type="Proteomes" id="UP001162131">
    <property type="component" value="Unassembled WGS sequence"/>
</dbReference>
<evidence type="ECO:0000313" key="1">
    <source>
        <dbReference type="EMBL" id="CAG9325993.1"/>
    </source>
</evidence>